<keyword evidence="5 12" id="KW-1133">Transmembrane helix</keyword>
<dbReference type="GO" id="GO:0005886">
    <property type="term" value="C:plasma membrane"/>
    <property type="evidence" value="ECO:0007669"/>
    <property type="project" value="UniProtKB-SubCell"/>
</dbReference>
<dbReference type="GO" id="GO:0140114">
    <property type="term" value="P:cellular detoxification of fluoride"/>
    <property type="evidence" value="ECO:0007669"/>
    <property type="project" value="UniProtKB-UniRule"/>
</dbReference>
<dbReference type="Pfam" id="PF02537">
    <property type="entry name" value="CRCB"/>
    <property type="match status" value="1"/>
</dbReference>
<comment type="catalytic activity">
    <reaction evidence="11">
        <text>fluoride(in) = fluoride(out)</text>
        <dbReference type="Rhea" id="RHEA:76159"/>
        <dbReference type="ChEBI" id="CHEBI:17051"/>
    </reaction>
    <physiologicalReaction direction="left-to-right" evidence="11">
        <dbReference type="Rhea" id="RHEA:76160"/>
    </physiologicalReaction>
</comment>
<gene>
    <name evidence="12" type="primary">fluC</name>
    <name evidence="12" type="synonym">crcB</name>
    <name evidence="13" type="ORF">VW35_12255</name>
</gene>
<keyword evidence="12" id="KW-0813">Transport</keyword>
<dbReference type="GO" id="GO:0062054">
    <property type="term" value="F:fluoride channel activity"/>
    <property type="evidence" value="ECO:0007669"/>
    <property type="project" value="UniProtKB-UniRule"/>
</dbReference>
<keyword evidence="9 12" id="KW-0407">Ion channel</keyword>
<keyword evidence="8 12" id="KW-0472">Membrane</keyword>
<keyword evidence="2 12" id="KW-1003">Cell membrane</keyword>
<keyword evidence="7 12" id="KW-0406">Ion transport</keyword>
<keyword evidence="6 12" id="KW-0915">Sodium</keyword>
<evidence type="ECO:0000256" key="8">
    <source>
        <dbReference type="ARBA" id="ARBA00023136"/>
    </source>
</evidence>
<organism evidence="13 14">
    <name type="scientific">Devosia soli</name>
    <dbReference type="NCBI Taxonomy" id="361041"/>
    <lineage>
        <taxon>Bacteria</taxon>
        <taxon>Pseudomonadati</taxon>
        <taxon>Pseudomonadota</taxon>
        <taxon>Alphaproteobacteria</taxon>
        <taxon>Hyphomicrobiales</taxon>
        <taxon>Devosiaceae</taxon>
        <taxon>Devosia</taxon>
    </lineage>
</organism>
<feature type="transmembrane region" description="Helical" evidence="12">
    <location>
        <begin position="32"/>
        <end position="56"/>
    </location>
</feature>
<evidence type="ECO:0000256" key="4">
    <source>
        <dbReference type="ARBA" id="ARBA00022692"/>
    </source>
</evidence>
<feature type="binding site" evidence="12">
    <location>
        <position position="76"/>
    </location>
    <ligand>
        <name>Na(+)</name>
        <dbReference type="ChEBI" id="CHEBI:29101"/>
        <note>structural</note>
    </ligand>
</feature>
<dbReference type="OrthoDB" id="9806299at2"/>
<keyword evidence="4 12" id="KW-0812">Transmembrane</keyword>
<dbReference type="AlphaFoldDB" id="A0A0F5L6N8"/>
<evidence type="ECO:0000256" key="7">
    <source>
        <dbReference type="ARBA" id="ARBA00023065"/>
    </source>
</evidence>
<evidence type="ECO:0000256" key="5">
    <source>
        <dbReference type="ARBA" id="ARBA00022989"/>
    </source>
</evidence>
<comment type="subcellular location">
    <subcellularLocation>
        <location evidence="1 12">Cell membrane</location>
        <topology evidence="1 12">Multi-pass membrane protein</topology>
    </subcellularLocation>
</comment>
<evidence type="ECO:0000256" key="3">
    <source>
        <dbReference type="ARBA" id="ARBA00022519"/>
    </source>
</evidence>
<dbReference type="PANTHER" id="PTHR28259">
    <property type="entry name" value="FLUORIDE EXPORT PROTEIN 1-RELATED"/>
    <property type="match status" value="1"/>
</dbReference>
<keyword evidence="14" id="KW-1185">Reference proteome</keyword>
<dbReference type="PANTHER" id="PTHR28259:SF1">
    <property type="entry name" value="FLUORIDE EXPORT PROTEIN 1-RELATED"/>
    <property type="match status" value="1"/>
</dbReference>
<evidence type="ECO:0000256" key="11">
    <source>
        <dbReference type="ARBA" id="ARBA00035585"/>
    </source>
</evidence>
<dbReference type="STRING" id="361041.VW35_12255"/>
<keyword evidence="3" id="KW-0997">Cell inner membrane</keyword>
<keyword evidence="12" id="KW-0479">Metal-binding</keyword>
<dbReference type="NCBIfam" id="TIGR00494">
    <property type="entry name" value="crcB"/>
    <property type="match status" value="1"/>
</dbReference>
<evidence type="ECO:0000256" key="6">
    <source>
        <dbReference type="ARBA" id="ARBA00023053"/>
    </source>
</evidence>
<evidence type="ECO:0000256" key="1">
    <source>
        <dbReference type="ARBA" id="ARBA00004651"/>
    </source>
</evidence>
<evidence type="ECO:0000313" key="13">
    <source>
        <dbReference type="EMBL" id="KKB77915.1"/>
    </source>
</evidence>
<comment type="activity regulation">
    <text evidence="12">Na(+) is not transported, but it plays an essential structural role and its presence is essential for fluoride channel function.</text>
</comment>
<dbReference type="GO" id="GO:0046872">
    <property type="term" value="F:metal ion binding"/>
    <property type="evidence" value="ECO:0007669"/>
    <property type="project" value="UniProtKB-KW"/>
</dbReference>
<comment type="similarity">
    <text evidence="10 12">Belongs to the fluoride channel Fluc/FEX (TC 1.A.43) family.</text>
</comment>
<comment type="caution">
    <text evidence="13">The sequence shown here is derived from an EMBL/GenBank/DDBJ whole genome shotgun (WGS) entry which is preliminary data.</text>
</comment>
<reference evidence="13 14" key="1">
    <citation type="submission" date="2015-03" db="EMBL/GenBank/DDBJ databases">
        <authorList>
            <person name="Hassan Y.I."/>
            <person name="Lepp D."/>
            <person name="Zhou T."/>
        </authorList>
    </citation>
    <scope>NUCLEOTIDE SEQUENCE [LARGE SCALE GENOMIC DNA]</scope>
    <source>
        <strain evidence="13 14">GH2-10</strain>
    </source>
</reference>
<dbReference type="HAMAP" id="MF_00454">
    <property type="entry name" value="FluC"/>
    <property type="match status" value="1"/>
</dbReference>
<dbReference type="RefSeq" id="WP_046143377.1">
    <property type="nucleotide sequence ID" value="NZ_LAJG01000023.1"/>
</dbReference>
<feature type="transmembrane region" description="Helical" evidence="12">
    <location>
        <begin position="98"/>
        <end position="121"/>
    </location>
</feature>
<evidence type="ECO:0000256" key="9">
    <source>
        <dbReference type="ARBA" id="ARBA00023303"/>
    </source>
</evidence>
<evidence type="ECO:0000256" key="2">
    <source>
        <dbReference type="ARBA" id="ARBA00022475"/>
    </source>
</evidence>
<sequence>MNGFLLVGAGGAIGAMARYGLAGLIGRLWPMGFPLATLLINITGSIAMGVFVGLMARFLPPNQEEARLFVAVGILGGFTTFSSFSLDTIVLFERGAWLQAGLYVALSVVVCLVGLYLGLLITRGGPA</sequence>
<dbReference type="EMBL" id="LAJG01000023">
    <property type="protein sequence ID" value="KKB77915.1"/>
    <property type="molecule type" value="Genomic_DNA"/>
</dbReference>
<dbReference type="PATRIC" id="fig|361041.3.peg.1829"/>
<accession>A0A0F5L6N8</accession>
<protein>
    <recommendedName>
        <fullName evidence="12">Fluoride-specific ion channel FluC</fullName>
    </recommendedName>
</protein>
<evidence type="ECO:0000256" key="12">
    <source>
        <dbReference type="HAMAP-Rule" id="MF_00454"/>
    </source>
</evidence>
<proteinExistence type="inferred from homology"/>
<dbReference type="Proteomes" id="UP000033514">
    <property type="component" value="Unassembled WGS sequence"/>
</dbReference>
<name>A0A0F5L6N8_9HYPH</name>
<feature type="transmembrane region" description="Helical" evidence="12">
    <location>
        <begin position="68"/>
        <end position="92"/>
    </location>
</feature>
<dbReference type="InterPro" id="IPR003691">
    <property type="entry name" value="FluC"/>
</dbReference>
<feature type="binding site" evidence="12">
    <location>
        <position position="79"/>
    </location>
    <ligand>
        <name>Na(+)</name>
        <dbReference type="ChEBI" id="CHEBI:29101"/>
        <note>structural</note>
    </ligand>
</feature>
<evidence type="ECO:0000313" key="14">
    <source>
        <dbReference type="Proteomes" id="UP000033514"/>
    </source>
</evidence>
<comment type="function">
    <text evidence="12">Fluoride-specific ion channel. Important for reducing fluoride concentration in the cell, thus reducing its toxicity.</text>
</comment>
<evidence type="ECO:0000256" key="10">
    <source>
        <dbReference type="ARBA" id="ARBA00035120"/>
    </source>
</evidence>